<reference evidence="3" key="1">
    <citation type="submission" date="2021-03" db="EMBL/GenBank/DDBJ databases">
        <authorList>
            <person name="Bekaert M."/>
        </authorList>
    </citation>
    <scope>NUCLEOTIDE SEQUENCE</scope>
</reference>
<evidence type="ECO:0000256" key="2">
    <source>
        <dbReference type="SAM" id="MobiDB-lite"/>
    </source>
</evidence>
<gene>
    <name evidence="3" type="ORF">MEDL_17274</name>
</gene>
<feature type="region of interest" description="Disordered" evidence="2">
    <location>
        <begin position="159"/>
        <end position="183"/>
    </location>
</feature>
<comment type="caution">
    <text evidence="3">The sequence shown here is derived from an EMBL/GenBank/DDBJ whole genome shotgun (WGS) entry which is preliminary data.</text>
</comment>
<name>A0A8S3R6F4_MYTED</name>
<proteinExistence type="predicted"/>
<evidence type="ECO:0000256" key="1">
    <source>
        <dbReference type="SAM" id="Coils"/>
    </source>
</evidence>
<dbReference type="Proteomes" id="UP000683360">
    <property type="component" value="Unassembled WGS sequence"/>
</dbReference>
<sequence>MRNSAFIQNLDIANVLKTELNSVKSKLSEEKRKNSDQQQYIQDLKFQMNHLESIISERDQFKQELENIRQQKEESASRINVQEYEHQIQKIQHNLDEEKKTVKMVQDLYYMRSTEFTDEIETFKNENSDLHSKLQIHENSIKQLTAELQNLRHENYMLSSSQNQQRPNYNNRHYNSRRGGRFR</sequence>
<dbReference type="OrthoDB" id="6169871at2759"/>
<keyword evidence="1" id="KW-0175">Coiled coil</keyword>
<evidence type="ECO:0000313" key="4">
    <source>
        <dbReference type="Proteomes" id="UP000683360"/>
    </source>
</evidence>
<dbReference type="EMBL" id="CAJPWZ010000897">
    <property type="protein sequence ID" value="CAG2202708.1"/>
    <property type="molecule type" value="Genomic_DNA"/>
</dbReference>
<protein>
    <submittedName>
        <fullName evidence="3">Uncharacterized protein</fullName>
    </submittedName>
</protein>
<evidence type="ECO:0000313" key="3">
    <source>
        <dbReference type="EMBL" id="CAG2202708.1"/>
    </source>
</evidence>
<feature type="compositionally biased region" description="Basic residues" evidence="2">
    <location>
        <begin position="174"/>
        <end position="183"/>
    </location>
</feature>
<organism evidence="3 4">
    <name type="scientific">Mytilus edulis</name>
    <name type="common">Blue mussel</name>
    <dbReference type="NCBI Taxonomy" id="6550"/>
    <lineage>
        <taxon>Eukaryota</taxon>
        <taxon>Metazoa</taxon>
        <taxon>Spiralia</taxon>
        <taxon>Lophotrochozoa</taxon>
        <taxon>Mollusca</taxon>
        <taxon>Bivalvia</taxon>
        <taxon>Autobranchia</taxon>
        <taxon>Pteriomorphia</taxon>
        <taxon>Mytilida</taxon>
        <taxon>Mytiloidea</taxon>
        <taxon>Mytilidae</taxon>
        <taxon>Mytilinae</taxon>
        <taxon>Mytilus</taxon>
    </lineage>
</organism>
<dbReference type="AlphaFoldDB" id="A0A8S3R6F4"/>
<keyword evidence="4" id="KW-1185">Reference proteome</keyword>
<feature type="coiled-coil region" evidence="1">
    <location>
        <begin position="13"/>
        <end position="154"/>
    </location>
</feature>
<accession>A0A8S3R6F4</accession>
<feature type="compositionally biased region" description="Polar residues" evidence="2">
    <location>
        <begin position="159"/>
        <end position="173"/>
    </location>
</feature>